<feature type="domain" description="PI3K/PI4K catalytic" evidence="11">
    <location>
        <begin position="710"/>
        <end position="976"/>
    </location>
</feature>
<protein>
    <recommendedName>
        <fullName evidence="2 8">Phosphatidylinositol 3-kinase catalytic subunit type 3</fullName>
        <ecNumber evidence="1 8">2.7.1.137</ecNumber>
    </recommendedName>
</protein>
<evidence type="ECO:0000259" key="13">
    <source>
        <dbReference type="PROSITE" id="PS51547"/>
    </source>
</evidence>
<dbReference type="Gene3D" id="1.10.1070.11">
    <property type="entry name" value="Phosphatidylinositol 3-/4-kinase, catalytic domain"/>
    <property type="match status" value="1"/>
</dbReference>
<keyword evidence="5 8" id="KW-0418">Kinase</keyword>
<dbReference type="InterPro" id="IPR016024">
    <property type="entry name" value="ARM-type_fold"/>
</dbReference>
<evidence type="ECO:0000259" key="11">
    <source>
        <dbReference type="PROSITE" id="PS50290"/>
    </source>
</evidence>
<dbReference type="Gene3D" id="2.60.40.150">
    <property type="entry name" value="C2 domain"/>
    <property type="match status" value="1"/>
</dbReference>
<dbReference type="PROSITE" id="PS00916">
    <property type="entry name" value="PI3_4_KINASE_2"/>
    <property type="match status" value="1"/>
</dbReference>
<reference evidence="14" key="1">
    <citation type="submission" date="2023-10" db="EMBL/GenBank/DDBJ databases">
        <title>Genome assemblies of two species of porcelain crab, Petrolisthes cinctipes and Petrolisthes manimaculis (Anomura: Porcellanidae).</title>
        <authorList>
            <person name="Angst P."/>
        </authorList>
    </citation>
    <scope>NUCLEOTIDE SEQUENCE</scope>
    <source>
        <strain evidence="14">PB745_01</strain>
        <tissue evidence="14">Gill</tissue>
    </source>
</reference>
<dbReference type="CDD" id="cd00896">
    <property type="entry name" value="PI3Kc_III"/>
    <property type="match status" value="1"/>
</dbReference>
<dbReference type="InterPro" id="IPR015433">
    <property type="entry name" value="PI3/4_kinase"/>
</dbReference>
<evidence type="ECO:0000313" key="14">
    <source>
        <dbReference type="EMBL" id="KAK3854963.1"/>
    </source>
</evidence>
<keyword evidence="15" id="KW-1185">Reference proteome</keyword>
<dbReference type="InterPro" id="IPR042236">
    <property type="entry name" value="PI3K_accessory_sf"/>
</dbReference>
<dbReference type="GO" id="GO:0006897">
    <property type="term" value="P:endocytosis"/>
    <property type="evidence" value="ECO:0007669"/>
    <property type="project" value="TreeGrafter"/>
</dbReference>
<evidence type="ECO:0000313" key="15">
    <source>
        <dbReference type="Proteomes" id="UP001286313"/>
    </source>
</evidence>
<dbReference type="GO" id="GO:0005768">
    <property type="term" value="C:endosome"/>
    <property type="evidence" value="ECO:0007669"/>
    <property type="project" value="TreeGrafter"/>
</dbReference>
<dbReference type="PROSITE" id="PS51547">
    <property type="entry name" value="C2_PI3K"/>
    <property type="match status" value="1"/>
</dbReference>
<dbReference type="EMBL" id="JAWQEG010006403">
    <property type="protein sequence ID" value="KAK3854963.1"/>
    <property type="molecule type" value="Genomic_DNA"/>
</dbReference>
<dbReference type="GO" id="GO:0048015">
    <property type="term" value="P:phosphatidylinositol-mediated signaling"/>
    <property type="evidence" value="ECO:0007669"/>
    <property type="project" value="TreeGrafter"/>
</dbReference>
<dbReference type="PROSITE" id="PS50290">
    <property type="entry name" value="PI3_4_KINASE_3"/>
    <property type="match status" value="1"/>
</dbReference>
<dbReference type="InterPro" id="IPR001263">
    <property type="entry name" value="PI3K_accessory_dom"/>
</dbReference>
<dbReference type="GO" id="GO:0034271">
    <property type="term" value="C:phosphatidylinositol 3-kinase complex, class III, type I"/>
    <property type="evidence" value="ECO:0007669"/>
    <property type="project" value="TreeGrafter"/>
</dbReference>
<evidence type="ECO:0000256" key="10">
    <source>
        <dbReference type="SAM" id="MobiDB-lite"/>
    </source>
</evidence>
<dbReference type="GO" id="GO:0000045">
    <property type="term" value="P:autophagosome assembly"/>
    <property type="evidence" value="ECO:0007669"/>
    <property type="project" value="TreeGrafter"/>
</dbReference>
<feature type="compositionally biased region" description="Gly residues" evidence="10">
    <location>
        <begin position="73"/>
        <end position="88"/>
    </location>
</feature>
<dbReference type="SUPFAM" id="SSF56112">
    <property type="entry name" value="Protein kinase-like (PK-like)"/>
    <property type="match status" value="1"/>
</dbReference>
<dbReference type="InterPro" id="IPR002420">
    <property type="entry name" value="PI3K-type_C2_dom"/>
</dbReference>
<dbReference type="Pfam" id="PF00454">
    <property type="entry name" value="PI3_PI4_kinase"/>
    <property type="match status" value="1"/>
</dbReference>
<comment type="caution">
    <text evidence="14">The sequence shown here is derived from an EMBL/GenBank/DDBJ whole genome shotgun (WGS) entry which is preliminary data.</text>
</comment>
<dbReference type="InterPro" id="IPR011009">
    <property type="entry name" value="Kinase-like_dom_sf"/>
</dbReference>
<feature type="region of interest" description="Disordered" evidence="10">
    <location>
        <begin position="70"/>
        <end position="106"/>
    </location>
</feature>
<dbReference type="Gene3D" id="3.30.1010.10">
    <property type="entry name" value="Phosphatidylinositol 3-kinase Catalytic Subunit, Chain A, domain 4"/>
    <property type="match status" value="1"/>
</dbReference>
<keyword evidence="4 8" id="KW-0547">Nucleotide-binding</keyword>
<sequence>MEPDSDKFWYVHSCDLDVNIQVKIGNLDGRREKPNYEALLKDPMLKYSGVYQQGCSDLYVQCQVFGDGDDGGDGGGGGGGENNGGGGDELTPTVRTSNINNNTNNNKSFGGRELTLPVRTSYKPFTVRWNWNEWLTLPLCFSDLPRNAVLALTIYDTYGPRRSEPIGSTAISFFGKHGVFRQGLHDLRVWPNRAGHPHLMPGKEQDHGKDQLRRLVNRTAHTELALGKGLDHGKDQMQRLAKLAKKHRNGQMMKVDWLDRLTFREIELINEQEKRSSNSMYLMVEFPRVEHEGVIYSIVWWERGGATEHKHHTGGNIVRIPDPEIALENLQEAKHHRLARSLRSGVTDRDLKPNSAIRDNLNTIMGYPPSKQLTSDEQDMVWKYRFYLSTQKKALTKFLKGVNWKLAGEAKQAIELLSRWVPPDADDALELLGPAFTHPDVRRYAVERLSQSSDEDLLLYLLQLVQALKYETLDNVDMSLCDLSHYSSSDTSGETCLTEGKTPEVSMQENMGESGGSVGGGDLTQSMSSSLEESVAATIQRSPASSLLVEQNGSGTTSSLPDSALPELAEMDTERDLASFLIHRASRNATLANYLYWYLLVECEDQEPGLKHDAKVREMYLWVLKRFRLALQQGSREARLSLDSLTRQYYFMEKLVDLVKTVARESGNRMRKIEKLQAMLGDVENLKINFSSFDPLSLPLDPEVIVTGIIPSRGTLFKSALEPCRLTFKTVLGGEYVAIFKHGDDLRQDQLIIQIITLMDRLLRRENLDLKLTPYKVLATSSKHGLVQFIESQAVADVLRTEGGILNFFRRCAPSDTGPYGIASEVMDTYIKSCAGYCVITYLLGIGDRHLDNLLLTTSGNLLHIDFGYILGRDPKPLPPPMKLCREMVEGMGGAQSEHYHEFRKLCNTAFHQLRRHASLILNLFSLMVDANVPDIALEPDKTVKKVEDKFRLDLSDEEAVSYMQGLIDDSVNAVVAVVVEHLHKFAQYIRK</sequence>
<feature type="region of interest" description="Disordered" evidence="10">
    <location>
        <begin position="487"/>
        <end position="527"/>
    </location>
</feature>
<organism evidence="14 15">
    <name type="scientific">Petrolisthes cinctipes</name>
    <name type="common">Flat porcelain crab</name>
    <dbReference type="NCBI Taxonomy" id="88211"/>
    <lineage>
        <taxon>Eukaryota</taxon>
        <taxon>Metazoa</taxon>
        <taxon>Ecdysozoa</taxon>
        <taxon>Arthropoda</taxon>
        <taxon>Crustacea</taxon>
        <taxon>Multicrustacea</taxon>
        <taxon>Malacostraca</taxon>
        <taxon>Eumalacostraca</taxon>
        <taxon>Eucarida</taxon>
        <taxon>Decapoda</taxon>
        <taxon>Pleocyemata</taxon>
        <taxon>Anomura</taxon>
        <taxon>Galatheoidea</taxon>
        <taxon>Porcellanidae</taxon>
        <taxon>Petrolisthes</taxon>
    </lineage>
</organism>
<dbReference type="SUPFAM" id="SSF49562">
    <property type="entry name" value="C2 domain (Calcium/lipid-binding domain, CaLB)"/>
    <property type="match status" value="1"/>
</dbReference>
<evidence type="ECO:0000256" key="1">
    <source>
        <dbReference type="ARBA" id="ARBA00012073"/>
    </source>
</evidence>
<dbReference type="FunFam" id="1.10.1070.11:FF:000002">
    <property type="entry name" value="Phosphatidylinositol 3-kinase catalytic subunit type 3"/>
    <property type="match status" value="1"/>
</dbReference>
<dbReference type="Pfam" id="PF00792">
    <property type="entry name" value="PI3K_C2"/>
    <property type="match status" value="1"/>
</dbReference>
<dbReference type="GO" id="GO:0005777">
    <property type="term" value="C:peroxisome"/>
    <property type="evidence" value="ECO:0007669"/>
    <property type="project" value="TreeGrafter"/>
</dbReference>
<dbReference type="EC" id="2.7.1.137" evidence="1 8"/>
<dbReference type="GO" id="GO:0016303">
    <property type="term" value="F:1-phosphatidylinositol-3-kinase activity"/>
    <property type="evidence" value="ECO:0007669"/>
    <property type="project" value="UniProtKB-UniRule"/>
</dbReference>
<dbReference type="Pfam" id="PF00613">
    <property type="entry name" value="PI3Ka"/>
    <property type="match status" value="1"/>
</dbReference>
<dbReference type="PROSITE" id="PS51545">
    <property type="entry name" value="PIK_HELICAL"/>
    <property type="match status" value="1"/>
</dbReference>
<dbReference type="InterPro" id="IPR035892">
    <property type="entry name" value="C2_domain_sf"/>
</dbReference>
<evidence type="ECO:0000256" key="9">
    <source>
        <dbReference type="PROSITE-ProRule" id="PRU00880"/>
    </source>
</evidence>
<dbReference type="GO" id="GO:0000407">
    <property type="term" value="C:phagophore assembly site"/>
    <property type="evidence" value="ECO:0007669"/>
    <property type="project" value="TreeGrafter"/>
</dbReference>
<evidence type="ECO:0000256" key="3">
    <source>
        <dbReference type="ARBA" id="ARBA00022679"/>
    </source>
</evidence>
<evidence type="ECO:0000256" key="4">
    <source>
        <dbReference type="ARBA" id="ARBA00022741"/>
    </source>
</evidence>
<dbReference type="Proteomes" id="UP001286313">
    <property type="component" value="Unassembled WGS sequence"/>
</dbReference>
<comment type="similarity">
    <text evidence="8 9">Belongs to the PI3/PI4-kinase family.</text>
</comment>
<comment type="catalytic activity">
    <reaction evidence="7">
        <text>a 1,2-diacyl-sn-glycero-3-phospho-(1D-myo-inositol) + ATP = a 1,2-diacyl-sn-glycero-3-phospho-(1D-myo-inositol-3-phosphate) + ADP + H(+)</text>
        <dbReference type="Rhea" id="RHEA:12709"/>
        <dbReference type="ChEBI" id="CHEBI:15378"/>
        <dbReference type="ChEBI" id="CHEBI:30616"/>
        <dbReference type="ChEBI" id="CHEBI:57880"/>
        <dbReference type="ChEBI" id="CHEBI:58088"/>
        <dbReference type="ChEBI" id="CHEBI:456216"/>
        <dbReference type="EC" id="2.7.1.137"/>
    </reaction>
    <physiologicalReaction direction="left-to-right" evidence="7">
        <dbReference type="Rhea" id="RHEA:12710"/>
    </physiologicalReaction>
</comment>
<feature type="domain" description="PIK helical" evidence="12">
    <location>
        <begin position="348"/>
        <end position="622"/>
    </location>
</feature>
<dbReference type="FunFam" id="3.30.1010.10:FF:000002">
    <property type="entry name" value="Phosphatidylinositol 3-kinase catalytic subunit type 3"/>
    <property type="match status" value="1"/>
</dbReference>
<dbReference type="InterPro" id="IPR018936">
    <property type="entry name" value="PI3/4_kinase_CS"/>
</dbReference>
<keyword evidence="6 8" id="KW-0067">ATP-binding</keyword>
<feature type="compositionally biased region" description="Gly residues" evidence="10">
    <location>
        <begin position="513"/>
        <end position="522"/>
    </location>
</feature>
<dbReference type="SMART" id="SM00142">
    <property type="entry name" value="PI3K_C2"/>
    <property type="match status" value="1"/>
</dbReference>
<dbReference type="SMART" id="SM00145">
    <property type="entry name" value="PI3Ka"/>
    <property type="match status" value="1"/>
</dbReference>
<dbReference type="AlphaFoldDB" id="A0AAE1BQH7"/>
<dbReference type="CDD" id="cd00870">
    <property type="entry name" value="PI3Ka_III"/>
    <property type="match status" value="1"/>
</dbReference>
<accession>A0AAE1BQH7</accession>
<dbReference type="InterPro" id="IPR036940">
    <property type="entry name" value="PI3/4_kinase_cat_sf"/>
</dbReference>
<dbReference type="Gene3D" id="1.25.40.70">
    <property type="entry name" value="Phosphatidylinositol 3-kinase, accessory domain (PIK)"/>
    <property type="match status" value="1"/>
</dbReference>
<dbReference type="GO" id="GO:0005524">
    <property type="term" value="F:ATP binding"/>
    <property type="evidence" value="ECO:0007669"/>
    <property type="project" value="UniProtKB-UniRule"/>
</dbReference>
<dbReference type="PANTHER" id="PTHR10048:SF7">
    <property type="entry name" value="PHOSPHATIDYLINOSITOL 3-KINASE CATALYTIC SUBUNIT TYPE 3"/>
    <property type="match status" value="1"/>
</dbReference>
<keyword evidence="3 8" id="KW-0808">Transferase</keyword>
<dbReference type="PROSITE" id="PS00915">
    <property type="entry name" value="PI3_4_KINASE_1"/>
    <property type="match status" value="1"/>
</dbReference>
<proteinExistence type="inferred from homology"/>
<dbReference type="PIRSF" id="PIRSF000587">
    <property type="entry name" value="PI3K_Vps34"/>
    <property type="match status" value="1"/>
</dbReference>
<name>A0AAE1BQH7_PETCI</name>
<evidence type="ECO:0000256" key="5">
    <source>
        <dbReference type="ARBA" id="ARBA00022777"/>
    </source>
</evidence>
<evidence type="ECO:0000256" key="8">
    <source>
        <dbReference type="PIRNR" id="PIRNR000587"/>
    </source>
</evidence>
<dbReference type="GO" id="GO:0034272">
    <property type="term" value="C:phosphatidylinositol 3-kinase complex, class III, type II"/>
    <property type="evidence" value="ECO:0007669"/>
    <property type="project" value="TreeGrafter"/>
</dbReference>
<evidence type="ECO:0000256" key="6">
    <source>
        <dbReference type="ARBA" id="ARBA00022840"/>
    </source>
</evidence>
<dbReference type="InterPro" id="IPR000403">
    <property type="entry name" value="PI3/4_kinase_cat_dom"/>
</dbReference>
<dbReference type="SUPFAM" id="SSF48371">
    <property type="entry name" value="ARM repeat"/>
    <property type="match status" value="1"/>
</dbReference>
<evidence type="ECO:0000256" key="2">
    <source>
        <dbReference type="ARBA" id="ARBA00019787"/>
    </source>
</evidence>
<dbReference type="SMART" id="SM00146">
    <property type="entry name" value="PI3Kc"/>
    <property type="match status" value="1"/>
</dbReference>
<dbReference type="InterPro" id="IPR008290">
    <property type="entry name" value="PI3K_Vps34"/>
</dbReference>
<evidence type="ECO:0000259" key="12">
    <source>
        <dbReference type="PROSITE" id="PS51545"/>
    </source>
</evidence>
<dbReference type="CDD" id="cd08397">
    <property type="entry name" value="C2_PI3K_class_III"/>
    <property type="match status" value="1"/>
</dbReference>
<evidence type="ECO:0000256" key="7">
    <source>
        <dbReference type="ARBA" id="ARBA00023985"/>
    </source>
</evidence>
<gene>
    <name evidence="14" type="ORF">Pcinc_038608</name>
</gene>
<dbReference type="PANTHER" id="PTHR10048">
    <property type="entry name" value="PHOSPHATIDYLINOSITOL KINASE"/>
    <property type="match status" value="1"/>
</dbReference>
<feature type="domain" description="C2 PI3K-type" evidence="13">
    <location>
        <begin position="36"/>
        <end position="219"/>
    </location>
</feature>
<dbReference type="InterPro" id="IPR057756">
    <property type="entry name" value="PI3-kinase_type3/VPS34_cat"/>
</dbReference>